<gene>
    <name evidence="2" type="ORF">K435DRAFT_783701</name>
</gene>
<evidence type="ECO:0000256" key="1">
    <source>
        <dbReference type="SAM" id="MobiDB-lite"/>
    </source>
</evidence>
<evidence type="ECO:0000313" key="3">
    <source>
        <dbReference type="Proteomes" id="UP000297245"/>
    </source>
</evidence>
<dbReference type="AlphaFoldDB" id="A0A4S8L7A2"/>
<name>A0A4S8L7A2_DENBC</name>
<organism evidence="2 3">
    <name type="scientific">Dendrothele bispora (strain CBS 962.96)</name>
    <dbReference type="NCBI Taxonomy" id="1314807"/>
    <lineage>
        <taxon>Eukaryota</taxon>
        <taxon>Fungi</taxon>
        <taxon>Dikarya</taxon>
        <taxon>Basidiomycota</taxon>
        <taxon>Agaricomycotina</taxon>
        <taxon>Agaricomycetes</taxon>
        <taxon>Agaricomycetidae</taxon>
        <taxon>Agaricales</taxon>
        <taxon>Agaricales incertae sedis</taxon>
        <taxon>Dendrothele</taxon>
    </lineage>
</organism>
<sequence length="63" mass="7127">MKGEVERQEHLDPTEKLSQVFPNELPEKTIHIAVKLPDGAGEPFAFGPIPLIPLPIYRPHLQF</sequence>
<dbReference type="EMBL" id="ML179592">
    <property type="protein sequence ID" value="THU84552.1"/>
    <property type="molecule type" value="Genomic_DNA"/>
</dbReference>
<dbReference type="Proteomes" id="UP000297245">
    <property type="component" value="Unassembled WGS sequence"/>
</dbReference>
<proteinExistence type="predicted"/>
<feature type="region of interest" description="Disordered" evidence="1">
    <location>
        <begin position="1"/>
        <end position="22"/>
    </location>
</feature>
<protein>
    <submittedName>
        <fullName evidence="2">Uncharacterized protein</fullName>
    </submittedName>
</protein>
<feature type="compositionally biased region" description="Basic and acidic residues" evidence="1">
    <location>
        <begin position="1"/>
        <end position="15"/>
    </location>
</feature>
<reference evidence="2 3" key="1">
    <citation type="journal article" date="2019" name="Nat. Ecol. Evol.">
        <title>Megaphylogeny resolves global patterns of mushroom evolution.</title>
        <authorList>
            <person name="Varga T."/>
            <person name="Krizsan K."/>
            <person name="Foldi C."/>
            <person name="Dima B."/>
            <person name="Sanchez-Garcia M."/>
            <person name="Sanchez-Ramirez S."/>
            <person name="Szollosi G.J."/>
            <person name="Szarkandi J.G."/>
            <person name="Papp V."/>
            <person name="Albert L."/>
            <person name="Andreopoulos W."/>
            <person name="Angelini C."/>
            <person name="Antonin V."/>
            <person name="Barry K.W."/>
            <person name="Bougher N.L."/>
            <person name="Buchanan P."/>
            <person name="Buyck B."/>
            <person name="Bense V."/>
            <person name="Catcheside P."/>
            <person name="Chovatia M."/>
            <person name="Cooper J."/>
            <person name="Damon W."/>
            <person name="Desjardin D."/>
            <person name="Finy P."/>
            <person name="Geml J."/>
            <person name="Haridas S."/>
            <person name="Hughes K."/>
            <person name="Justo A."/>
            <person name="Karasinski D."/>
            <person name="Kautmanova I."/>
            <person name="Kiss B."/>
            <person name="Kocsube S."/>
            <person name="Kotiranta H."/>
            <person name="LaButti K.M."/>
            <person name="Lechner B.E."/>
            <person name="Liimatainen K."/>
            <person name="Lipzen A."/>
            <person name="Lukacs Z."/>
            <person name="Mihaltcheva S."/>
            <person name="Morgado L.N."/>
            <person name="Niskanen T."/>
            <person name="Noordeloos M.E."/>
            <person name="Ohm R.A."/>
            <person name="Ortiz-Santana B."/>
            <person name="Ovrebo C."/>
            <person name="Racz N."/>
            <person name="Riley R."/>
            <person name="Savchenko A."/>
            <person name="Shiryaev A."/>
            <person name="Soop K."/>
            <person name="Spirin V."/>
            <person name="Szebenyi C."/>
            <person name="Tomsovsky M."/>
            <person name="Tulloss R.E."/>
            <person name="Uehling J."/>
            <person name="Grigoriev I.V."/>
            <person name="Vagvolgyi C."/>
            <person name="Papp T."/>
            <person name="Martin F.M."/>
            <person name="Miettinen O."/>
            <person name="Hibbett D.S."/>
            <person name="Nagy L.G."/>
        </authorList>
    </citation>
    <scope>NUCLEOTIDE SEQUENCE [LARGE SCALE GENOMIC DNA]</scope>
    <source>
        <strain evidence="2 3">CBS 962.96</strain>
    </source>
</reference>
<accession>A0A4S8L7A2</accession>
<evidence type="ECO:0000313" key="2">
    <source>
        <dbReference type="EMBL" id="THU84552.1"/>
    </source>
</evidence>
<keyword evidence="3" id="KW-1185">Reference proteome</keyword>
<dbReference type="OrthoDB" id="2882874at2759"/>